<gene>
    <name evidence="1" type="ORF">S12H4_23608</name>
</gene>
<comment type="caution">
    <text evidence="1">The sequence shown here is derived from an EMBL/GenBank/DDBJ whole genome shotgun (WGS) entry which is preliminary data.</text>
</comment>
<dbReference type="AlphaFoldDB" id="X1RX75"/>
<reference evidence="1" key="1">
    <citation type="journal article" date="2014" name="Front. Microbiol.">
        <title>High frequency of phylogenetically diverse reductive dehalogenase-homologous genes in deep subseafloor sedimentary metagenomes.</title>
        <authorList>
            <person name="Kawai M."/>
            <person name="Futagami T."/>
            <person name="Toyoda A."/>
            <person name="Takaki Y."/>
            <person name="Nishi S."/>
            <person name="Hori S."/>
            <person name="Arai W."/>
            <person name="Tsubouchi T."/>
            <person name="Morono Y."/>
            <person name="Uchiyama I."/>
            <person name="Ito T."/>
            <person name="Fujiyama A."/>
            <person name="Inagaki F."/>
            <person name="Takami H."/>
        </authorList>
    </citation>
    <scope>NUCLEOTIDE SEQUENCE</scope>
    <source>
        <strain evidence="1">Expedition CK06-06</strain>
    </source>
</reference>
<sequence>CQPYFSYSYRSEGENKLAFSIRHLHTVGFLFDLKQLLGK</sequence>
<organism evidence="1">
    <name type="scientific">marine sediment metagenome</name>
    <dbReference type="NCBI Taxonomy" id="412755"/>
    <lineage>
        <taxon>unclassified sequences</taxon>
        <taxon>metagenomes</taxon>
        <taxon>ecological metagenomes</taxon>
    </lineage>
</organism>
<protein>
    <submittedName>
        <fullName evidence="1">Uncharacterized protein</fullName>
    </submittedName>
</protein>
<name>X1RX75_9ZZZZ</name>
<dbReference type="EMBL" id="BARW01012579">
    <property type="protein sequence ID" value="GAI85387.1"/>
    <property type="molecule type" value="Genomic_DNA"/>
</dbReference>
<accession>X1RX75</accession>
<proteinExistence type="predicted"/>
<feature type="non-terminal residue" evidence="1">
    <location>
        <position position="1"/>
    </location>
</feature>
<evidence type="ECO:0000313" key="1">
    <source>
        <dbReference type="EMBL" id="GAI85387.1"/>
    </source>
</evidence>